<evidence type="ECO:0000256" key="1">
    <source>
        <dbReference type="ARBA" id="ARBA00022572"/>
    </source>
</evidence>
<dbReference type="PROSITE" id="PS50070">
    <property type="entry name" value="KRINGLE_2"/>
    <property type="match status" value="1"/>
</dbReference>
<dbReference type="OrthoDB" id="5917794at2759"/>
<dbReference type="GO" id="GO:0005615">
    <property type="term" value="C:extracellular space"/>
    <property type="evidence" value="ECO:0007669"/>
    <property type="project" value="TreeGrafter"/>
</dbReference>
<name>A0A9N8EL66_9STRA</name>
<evidence type="ECO:0000313" key="6">
    <source>
        <dbReference type="EMBL" id="CAB9520535.1"/>
    </source>
</evidence>
<dbReference type="PRINTS" id="PR00018">
    <property type="entry name" value="KRINGLE"/>
</dbReference>
<dbReference type="Pfam" id="PF00051">
    <property type="entry name" value="Kringle"/>
    <property type="match status" value="1"/>
</dbReference>
<proteinExistence type="predicted"/>
<feature type="compositionally biased region" description="Basic and acidic residues" evidence="3">
    <location>
        <begin position="70"/>
        <end position="89"/>
    </location>
</feature>
<dbReference type="Gene3D" id="2.40.20.10">
    <property type="entry name" value="Plasminogen Kringle 4"/>
    <property type="match status" value="1"/>
</dbReference>
<organism evidence="6 7">
    <name type="scientific">Seminavis robusta</name>
    <dbReference type="NCBI Taxonomy" id="568900"/>
    <lineage>
        <taxon>Eukaryota</taxon>
        <taxon>Sar</taxon>
        <taxon>Stramenopiles</taxon>
        <taxon>Ochrophyta</taxon>
        <taxon>Bacillariophyta</taxon>
        <taxon>Bacillariophyceae</taxon>
        <taxon>Bacillariophycidae</taxon>
        <taxon>Naviculales</taxon>
        <taxon>Naviculaceae</taxon>
        <taxon>Seminavis</taxon>
    </lineage>
</organism>
<comment type="caution">
    <text evidence="6">The sequence shown here is derived from an EMBL/GenBank/DDBJ whole genome shotgun (WGS) entry which is preliminary data.</text>
</comment>
<evidence type="ECO:0000313" key="7">
    <source>
        <dbReference type="Proteomes" id="UP001153069"/>
    </source>
</evidence>
<feature type="compositionally biased region" description="Basic and acidic residues" evidence="3">
    <location>
        <begin position="23"/>
        <end position="35"/>
    </location>
</feature>
<sequence>MIDQLTEAALKKEDTVSGETVESEGRPEAPDEKSDCVNMREPGKDSVRVPSERTQAEIAKESSISAVTTNEDKLAEFRQEATDATDKKSKVPSSALEPTTIGESPTTESDPERQAFHEGLAAGIQPMPLQHNTGSRDDTPGAYAVLSSRIRFVPRPDQNISEVSPLPEDHQEIAASNGEGGSPQLVEAELVVTDGDVEEGVNNAKSDDGDVVVVAVQDDAKPQEKTAKTFHFLLVIAAITIVGLIVLVAVIASNKGEKDDHDLVASPNLGDGGGASTTTTTNVSLTNETGVVLVSGGNISNSSGSTTPIQNGFQTCGSYNQRQADYRGTINVTVGGVTCQRWDAQLPHKHSRTPSNHPNSGLEENYCRNPDGEPMAWCYTTDSKIRWSFCDVPYCSAPQGSLVQDSGPGSLVQDLPNGSCIDQTIVLRDAILAYFNDSSQDSLVAQRLGWPIGNWCFSSELKSLESAFEPLLGMGDEGISTDISNWDVSSIWDFRNLFAGVHDISSYWGFQNWNTSSAEKMVGVFQDTRWNHDAPPLDLSGWDVAKVSNLFSMFRRSDVQRVNISTWNIQRVTSLQRFADEASIFNEDISAWNTSSLENLQATFMKATLFNQDLSGWVTSKVTNMNNLFRDVPGYNFPMNAWDVSQVKQMRQTFTGASAFNQDISGWNVSQVNDLRWAFHGAISFNQNLCAWGALLPDNIQLQGMFQNTSCPNKATPDLSRGGPFCHNCD</sequence>
<dbReference type="SUPFAM" id="SSF57440">
    <property type="entry name" value="Kringle-like"/>
    <property type="match status" value="1"/>
</dbReference>
<evidence type="ECO:0000259" key="5">
    <source>
        <dbReference type="PROSITE" id="PS50070"/>
    </source>
</evidence>
<keyword evidence="7" id="KW-1185">Reference proteome</keyword>
<keyword evidence="4" id="KW-0472">Membrane</keyword>
<protein>
    <submittedName>
        <fullName evidence="6">Hepatocyte growth factor</fullName>
    </submittedName>
</protein>
<dbReference type="SMART" id="SM00130">
    <property type="entry name" value="KR"/>
    <property type="match status" value="1"/>
</dbReference>
<dbReference type="PANTHER" id="PTHR24261">
    <property type="entry name" value="PLASMINOGEN-RELATED"/>
    <property type="match status" value="1"/>
</dbReference>
<keyword evidence="4" id="KW-1133">Transmembrane helix</keyword>
<keyword evidence="1" id="KW-0420">Kringle</keyword>
<keyword evidence="4" id="KW-0812">Transmembrane</keyword>
<dbReference type="InterPro" id="IPR038178">
    <property type="entry name" value="Kringle_sf"/>
</dbReference>
<dbReference type="Proteomes" id="UP001153069">
    <property type="component" value="Unassembled WGS sequence"/>
</dbReference>
<dbReference type="EMBL" id="CAICTM010001109">
    <property type="protein sequence ID" value="CAB9520535.1"/>
    <property type="molecule type" value="Genomic_DNA"/>
</dbReference>
<dbReference type="InterPro" id="IPR050759">
    <property type="entry name" value="Serine_protease_kringle"/>
</dbReference>
<feature type="region of interest" description="Disordered" evidence="3">
    <location>
        <begin position="1"/>
        <end position="113"/>
    </location>
</feature>
<feature type="compositionally biased region" description="Basic and acidic residues" evidence="3">
    <location>
        <begin position="41"/>
        <end position="60"/>
    </location>
</feature>
<dbReference type="InterPro" id="IPR011889">
    <property type="entry name" value="Liste_lipo_26"/>
</dbReference>
<dbReference type="InterPro" id="IPR005046">
    <property type="entry name" value="DUF285"/>
</dbReference>
<dbReference type="Pfam" id="PF03382">
    <property type="entry name" value="DUF285"/>
    <property type="match status" value="2"/>
</dbReference>
<gene>
    <name evidence="6" type="ORF">SEMRO_1111_G242480.1</name>
</gene>
<dbReference type="InterPro" id="IPR000001">
    <property type="entry name" value="Kringle"/>
</dbReference>
<dbReference type="InterPro" id="IPR018056">
    <property type="entry name" value="Kringle_CS"/>
</dbReference>
<feature type="domain" description="Kringle" evidence="5">
    <location>
        <begin position="317"/>
        <end position="395"/>
    </location>
</feature>
<dbReference type="PANTHER" id="PTHR24261:SF7">
    <property type="entry name" value="KRINGLE DOMAIN-CONTAINING PROTEIN"/>
    <property type="match status" value="1"/>
</dbReference>
<dbReference type="CDD" id="cd00108">
    <property type="entry name" value="KR"/>
    <property type="match status" value="1"/>
</dbReference>
<dbReference type="NCBIfam" id="TIGR02167">
    <property type="entry name" value="Liste_lipo_26"/>
    <property type="match status" value="1"/>
</dbReference>
<keyword evidence="2" id="KW-1015">Disulfide bond</keyword>
<dbReference type="InterPro" id="IPR013806">
    <property type="entry name" value="Kringle-like"/>
</dbReference>
<accession>A0A9N8EL66</accession>
<dbReference type="GO" id="GO:0005102">
    <property type="term" value="F:signaling receptor binding"/>
    <property type="evidence" value="ECO:0007669"/>
    <property type="project" value="TreeGrafter"/>
</dbReference>
<reference evidence="6" key="1">
    <citation type="submission" date="2020-06" db="EMBL/GenBank/DDBJ databases">
        <authorList>
            <consortium name="Plant Systems Biology data submission"/>
        </authorList>
    </citation>
    <scope>NUCLEOTIDE SEQUENCE</scope>
    <source>
        <strain evidence="6">D6</strain>
    </source>
</reference>
<evidence type="ECO:0000256" key="2">
    <source>
        <dbReference type="ARBA" id="ARBA00023157"/>
    </source>
</evidence>
<dbReference type="AlphaFoldDB" id="A0A9N8EL66"/>
<feature type="transmembrane region" description="Helical" evidence="4">
    <location>
        <begin position="230"/>
        <end position="252"/>
    </location>
</feature>
<evidence type="ECO:0000256" key="3">
    <source>
        <dbReference type="SAM" id="MobiDB-lite"/>
    </source>
</evidence>
<dbReference type="GO" id="GO:0004175">
    <property type="term" value="F:endopeptidase activity"/>
    <property type="evidence" value="ECO:0007669"/>
    <property type="project" value="TreeGrafter"/>
</dbReference>
<evidence type="ECO:0000256" key="4">
    <source>
        <dbReference type="SAM" id="Phobius"/>
    </source>
</evidence>
<dbReference type="PROSITE" id="PS00021">
    <property type="entry name" value="KRINGLE_1"/>
    <property type="match status" value="1"/>
</dbReference>